<gene>
    <name evidence="3" type="ORF">N44_01414</name>
</gene>
<feature type="domain" description="UspA" evidence="2">
    <location>
        <begin position="1"/>
        <end position="134"/>
    </location>
</feature>
<dbReference type="InterPro" id="IPR006016">
    <property type="entry name" value="UspA"/>
</dbReference>
<evidence type="ECO:0000259" key="2">
    <source>
        <dbReference type="Pfam" id="PF00582"/>
    </source>
</evidence>
<evidence type="ECO:0000313" key="3">
    <source>
        <dbReference type="EMBL" id="GAL92856.1"/>
    </source>
</evidence>
<accession>A0A0A1VUA7</accession>
<dbReference type="EMBL" id="BBPA01000028">
    <property type="protein sequence ID" value="GAL92856.1"/>
    <property type="molecule type" value="Genomic_DNA"/>
</dbReference>
<feature type="domain" description="UspA" evidence="2">
    <location>
        <begin position="155"/>
        <end position="287"/>
    </location>
</feature>
<comment type="similarity">
    <text evidence="1">Belongs to the universal stress protein A family.</text>
</comment>
<dbReference type="SUPFAM" id="SSF52402">
    <property type="entry name" value="Adenine nucleotide alpha hydrolases-like"/>
    <property type="match status" value="2"/>
</dbReference>
<sequence length="293" mass="32903">MFERALICTDLFDGLHRLVHCVPHLALSGLKQVIFLHSIPVWEQPTLAAVDQAKIDAAKEKLSPALANIPDGMTVIVEISNRRPVDAVREILAHHSIDVILMGNPRRGAVQEKLFGSTSLAIAGITDIPLLIFRPQLLSVYTHDELALRCQHLWKHLLIPYDGSPDAIYLIEQMEKYAQTRAPGSFEQCLLVRVVENISRDPGVTESRLNDARRELESVQVRLEKLGLQVQSEVRQGTPVLEVLTAAEEDDISAIAVATCHRSNMLEWLAVRRINEDILHQLWFPLLFFSPKG</sequence>
<proteinExistence type="inferred from homology"/>
<dbReference type="Proteomes" id="UP000030321">
    <property type="component" value="Unassembled WGS sequence"/>
</dbReference>
<dbReference type="PANTHER" id="PTHR46268:SF6">
    <property type="entry name" value="UNIVERSAL STRESS PROTEIN UP12"/>
    <property type="match status" value="1"/>
</dbReference>
<comment type="caution">
    <text evidence="3">The sequence shown here is derived from an EMBL/GenBank/DDBJ whole genome shotgun (WGS) entry which is preliminary data.</text>
</comment>
<organism evidence="3 4">
    <name type="scientific">Microcystis aeruginosa NIES-44</name>
    <dbReference type="NCBI Taxonomy" id="449439"/>
    <lineage>
        <taxon>Bacteria</taxon>
        <taxon>Bacillati</taxon>
        <taxon>Cyanobacteriota</taxon>
        <taxon>Cyanophyceae</taxon>
        <taxon>Oscillatoriophycideae</taxon>
        <taxon>Chroococcales</taxon>
        <taxon>Microcystaceae</taxon>
        <taxon>Microcystis</taxon>
    </lineage>
</organism>
<evidence type="ECO:0000313" key="4">
    <source>
        <dbReference type="Proteomes" id="UP000030321"/>
    </source>
</evidence>
<reference evidence="4" key="1">
    <citation type="journal article" date="2015" name="Genome">
        <title>Whole Genome Sequence of the Non-Microcystin-Producing Microcystis aeruginosa Strain NIES-44.</title>
        <authorList>
            <person name="Okano K."/>
            <person name="Miyata N."/>
            <person name="Ozaki Y."/>
        </authorList>
    </citation>
    <scope>NUCLEOTIDE SEQUENCE [LARGE SCALE GENOMIC DNA]</scope>
    <source>
        <strain evidence="4">NIES-44</strain>
    </source>
</reference>
<dbReference type="Gene3D" id="3.40.50.620">
    <property type="entry name" value="HUPs"/>
    <property type="match status" value="2"/>
</dbReference>
<dbReference type="CDD" id="cd00293">
    <property type="entry name" value="USP-like"/>
    <property type="match status" value="2"/>
</dbReference>
<dbReference type="Pfam" id="PF00582">
    <property type="entry name" value="Usp"/>
    <property type="match status" value="2"/>
</dbReference>
<dbReference type="AlphaFoldDB" id="A0A0A1VUA7"/>
<evidence type="ECO:0000256" key="1">
    <source>
        <dbReference type="ARBA" id="ARBA00008791"/>
    </source>
</evidence>
<dbReference type="PANTHER" id="PTHR46268">
    <property type="entry name" value="STRESS RESPONSE PROTEIN NHAX"/>
    <property type="match status" value="1"/>
</dbReference>
<protein>
    <recommendedName>
        <fullName evidence="2">UspA domain-containing protein</fullName>
    </recommendedName>
</protein>
<name>A0A0A1VUA7_MICAE</name>
<dbReference type="RefSeq" id="WP_045358615.1">
    <property type="nucleotide sequence ID" value="NZ_BBPA01000028.1"/>
</dbReference>
<dbReference type="InterPro" id="IPR014729">
    <property type="entry name" value="Rossmann-like_a/b/a_fold"/>
</dbReference>